<dbReference type="Proteomes" id="UP001174934">
    <property type="component" value="Unassembled WGS sequence"/>
</dbReference>
<sequence>MFTKLLETPFDLAEARKDATSRETVVFAVFTRLLTSIPTNPGGFTRKMPASEDLLHDSNIFMTVQRTSLEISSPFIINALRDIVLHCPTLKLGGFPPIIIDAPYSVLGHHLDDLMEYMTDHRDIRDRQSPTRALLQTRAVSSLPTRSHNEELMICDERAHIHLGRLLDFLRQTYGNRID</sequence>
<evidence type="ECO:0000313" key="1">
    <source>
        <dbReference type="EMBL" id="KAK0610083.1"/>
    </source>
</evidence>
<dbReference type="AlphaFoldDB" id="A0AA39U0W6"/>
<proteinExistence type="predicted"/>
<name>A0AA39U0W6_9PEZI</name>
<reference evidence="1" key="1">
    <citation type="submission" date="2023-06" db="EMBL/GenBank/DDBJ databases">
        <title>Genome-scale phylogeny and comparative genomics of the fungal order Sordariales.</title>
        <authorList>
            <consortium name="Lawrence Berkeley National Laboratory"/>
            <person name="Hensen N."/>
            <person name="Bonometti L."/>
            <person name="Westerberg I."/>
            <person name="Brannstrom I.O."/>
            <person name="Guillou S."/>
            <person name="Cros-Aarteil S."/>
            <person name="Calhoun S."/>
            <person name="Haridas S."/>
            <person name="Kuo A."/>
            <person name="Mondo S."/>
            <person name="Pangilinan J."/>
            <person name="Riley R."/>
            <person name="LaButti K."/>
            <person name="Andreopoulos B."/>
            <person name="Lipzen A."/>
            <person name="Chen C."/>
            <person name="Yanf M."/>
            <person name="Daum C."/>
            <person name="Ng V."/>
            <person name="Clum A."/>
            <person name="Steindorff A."/>
            <person name="Ohm R."/>
            <person name="Martin F."/>
            <person name="Silar P."/>
            <person name="Natvig D."/>
            <person name="Lalanne C."/>
            <person name="Gautier V."/>
            <person name="Ament-velasquez S.L."/>
            <person name="Kruys A."/>
            <person name="Hutchinson M.I."/>
            <person name="Powell A.J."/>
            <person name="Barry K."/>
            <person name="Miller A.N."/>
            <person name="Grigoriev I.V."/>
            <person name="Debuchy R."/>
            <person name="Gladieux P."/>
            <person name="Thoren M.H."/>
            <person name="Johannesson H."/>
        </authorList>
    </citation>
    <scope>NUCLEOTIDE SEQUENCE</scope>
    <source>
        <strain evidence="1">SMH3391-2</strain>
    </source>
</reference>
<keyword evidence="2" id="KW-1185">Reference proteome</keyword>
<organism evidence="1 2">
    <name type="scientific">Bombardia bombarda</name>
    <dbReference type="NCBI Taxonomy" id="252184"/>
    <lineage>
        <taxon>Eukaryota</taxon>
        <taxon>Fungi</taxon>
        <taxon>Dikarya</taxon>
        <taxon>Ascomycota</taxon>
        <taxon>Pezizomycotina</taxon>
        <taxon>Sordariomycetes</taxon>
        <taxon>Sordariomycetidae</taxon>
        <taxon>Sordariales</taxon>
        <taxon>Lasiosphaeriaceae</taxon>
        <taxon>Bombardia</taxon>
    </lineage>
</organism>
<protein>
    <submittedName>
        <fullName evidence="1">Uncharacterized protein</fullName>
    </submittedName>
</protein>
<accession>A0AA39U0W6</accession>
<evidence type="ECO:0000313" key="2">
    <source>
        <dbReference type="Proteomes" id="UP001174934"/>
    </source>
</evidence>
<gene>
    <name evidence="1" type="ORF">B0T17DRAFT_126101</name>
</gene>
<dbReference type="EMBL" id="JAULSR010000011">
    <property type="protein sequence ID" value="KAK0610083.1"/>
    <property type="molecule type" value="Genomic_DNA"/>
</dbReference>
<comment type="caution">
    <text evidence="1">The sequence shown here is derived from an EMBL/GenBank/DDBJ whole genome shotgun (WGS) entry which is preliminary data.</text>
</comment>